<gene>
    <name evidence="3" type="ORF">A2735_03530</name>
</gene>
<dbReference type="Gene3D" id="3.40.1440.10">
    <property type="entry name" value="GIY-YIG endonuclease"/>
    <property type="match status" value="1"/>
</dbReference>
<evidence type="ECO:0000313" key="3">
    <source>
        <dbReference type="EMBL" id="OGM97650.1"/>
    </source>
</evidence>
<dbReference type="EMBL" id="MGJA01000010">
    <property type="protein sequence ID" value="OGM97650.1"/>
    <property type="molecule type" value="Genomic_DNA"/>
</dbReference>
<protein>
    <recommendedName>
        <fullName evidence="2">GIY-YIG domain-containing protein</fullName>
    </recommendedName>
</protein>
<evidence type="ECO:0000256" key="1">
    <source>
        <dbReference type="ARBA" id="ARBA00007435"/>
    </source>
</evidence>
<organism evidence="3 4">
    <name type="scientific">Candidatus Yanofskybacteria bacterium RIFCSPHIGHO2_01_FULL_41_21</name>
    <dbReference type="NCBI Taxonomy" id="1802660"/>
    <lineage>
        <taxon>Bacteria</taxon>
        <taxon>Candidatus Yanofskyibacteriota</taxon>
    </lineage>
</organism>
<dbReference type="InterPro" id="IPR050190">
    <property type="entry name" value="UPF0213_domain"/>
</dbReference>
<dbReference type="Proteomes" id="UP000178520">
    <property type="component" value="Unassembled WGS sequence"/>
</dbReference>
<dbReference type="InterPro" id="IPR000305">
    <property type="entry name" value="GIY-YIG_endonuc"/>
</dbReference>
<comment type="caution">
    <text evidence="3">The sequence shown here is derived from an EMBL/GenBank/DDBJ whole genome shotgun (WGS) entry which is preliminary data.</text>
</comment>
<evidence type="ECO:0000259" key="2">
    <source>
        <dbReference type="PROSITE" id="PS50164"/>
    </source>
</evidence>
<dbReference type="PROSITE" id="PS50164">
    <property type="entry name" value="GIY_YIG"/>
    <property type="match status" value="1"/>
</dbReference>
<evidence type="ECO:0000313" key="4">
    <source>
        <dbReference type="Proteomes" id="UP000178520"/>
    </source>
</evidence>
<reference evidence="3 4" key="1">
    <citation type="journal article" date="2016" name="Nat. Commun.">
        <title>Thousands of microbial genomes shed light on interconnected biogeochemical processes in an aquifer system.</title>
        <authorList>
            <person name="Anantharaman K."/>
            <person name="Brown C.T."/>
            <person name="Hug L.A."/>
            <person name="Sharon I."/>
            <person name="Castelle C.J."/>
            <person name="Probst A.J."/>
            <person name="Thomas B.C."/>
            <person name="Singh A."/>
            <person name="Wilkins M.J."/>
            <person name="Karaoz U."/>
            <person name="Brodie E.L."/>
            <person name="Williams K.H."/>
            <person name="Hubbard S.S."/>
            <person name="Banfield J.F."/>
        </authorList>
    </citation>
    <scope>NUCLEOTIDE SEQUENCE [LARGE SCALE GENOMIC DNA]</scope>
</reference>
<proteinExistence type="inferred from homology"/>
<sequence length="90" mass="11004">MYYVYILFSIKDRQLYTGYTNNLERRMREHFSGKNIATRNRIPLKLIYYETYLKWSDAKRRESYLKGGNGRAQLKIQLQDILKELEYKNL</sequence>
<name>A0A1F8EA81_9BACT</name>
<dbReference type="SUPFAM" id="SSF82771">
    <property type="entry name" value="GIY-YIG endonuclease"/>
    <property type="match status" value="1"/>
</dbReference>
<dbReference type="SMART" id="SM00465">
    <property type="entry name" value="GIYc"/>
    <property type="match status" value="1"/>
</dbReference>
<accession>A0A1F8EA81</accession>
<dbReference type="AlphaFoldDB" id="A0A1F8EA81"/>
<dbReference type="InterPro" id="IPR035901">
    <property type="entry name" value="GIY-YIG_endonuc_sf"/>
</dbReference>
<dbReference type="Pfam" id="PF01541">
    <property type="entry name" value="GIY-YIG"/>
    <property type="match status" value="1"/>
</dbReference>
<feature type="domain" description="GIY-YIG" evidence="2">
    <location>
        <begin position="1"/>
        <end position="77"/>
    </location>
</feature>
<dbReference type="PANTHER" id="PTHR34477:SF1">
    <property type="entry name" value="UPF0213 PROTEIN YHBQ"/>
    <property type="match status" value="1"/>
</dbReference>
<comment type="similarity">
    <text evidence="1">Belongs to the UPF0213 family.</text>
</comment>
<dbReference type="PANTHER" id="PTHR34477">
    <property type="entry name" value="UPF0213 PROTEIN YHBQ"/>
    <property type="match status" value="1"/>
</dbReference>